<feature type="domain" description="TCP" evidence="7">
    <location>
        <begin position="50"/>
        <end position="108"/>
    </location>
</feature>
<evidence type="ECO:0000256" key="1">
    <source>
        <dbReference type="ARBA" id="ARBA00004123"/>
    </source>
</evidence>
<keyword evidence="9" id="KW-1185">Reference proteome</keyword>
<dbReference type="PANTHER" id="PTHR31072:SF268">
    <property type="entry name" value="TCP DOMAIN-CONTAINING PROTEIN"/>
    <property type="match status" value="1"/>
</dbReference>
<keyword evidence="5" id="KW-0539">Nucleus</keyword>
<feature type="region of interest" description="Disordered" evidence="6">
    <location>
        <begin position="1"/>
        <end position="32"/>
    </location>
</feature>
<comment type="subcellular location">
    <subcellularLocation>
        <location evidence="1">Nucleus</location>
    </subcellularLocation>
</comment>
<dbReference type="InterPro" id="IPR005333">
    <property type="entry name" value="Transcription_factor_TCP"/>
</dbReference>
<reference evidence="8 9" key="1">
    <citation type="journal article" date="2019" name="Plant Biotechnol. J.">
        <title>The red bayberry genome and genetic basis of sex determination.</title>
        <authorList>
            <person name="Jia H.M."/>
            <person name="Jia H.J."/>
            <person name="Cai Q.L."/>
            <person name="Wang Y."/>
            <person name="Zhao H.B."/>
            <person name="Yang W.F."/>
            <person name="Wang G.Y."/>
            <person name="Li Y.H."/>
            <person name="Zhan D.L."/>
            <person name="Shen Y.T."/>
            <person name="Niu Q.F."/>
            <person name="Chang L."/>
            <person name="Qiu J."/>
            <person name="Zhao L."/>
            <person name="Xie H.B."/>
            <person name="Fu W.Y."/>
            <person name="Jin J."/>
            <person name="Li X.W."/>
            <person name="Jiao Y."/>
            <person name="Zhou C.C."/>
            <person name="Tu T."/>
            <person name="Chai C.Y."/>
            <person name="Gao J.L."/>
            <person name="Fan L.J."/>
            <person name="van de Weg E."/>
            <person name="Wang J.Y."/>
            <person name="Gao Z.S."/>
        </authorList>
    </citation>
    <scope>NUCLEOTIDE SEQUENCE [LARGE SCALE GENOMIC DNA]</scope>
    <source>
        <tissue evidence="8">Leaves</tissue>
    </source>
</reference>
<dbReference type="AlphaFoldDB" id="A0A6A1VV69"/>
<evidence type="ECO:0000256" key="2">
    <source>
        <dbReference type="ARBA" id="ARBA00023015"/>
    </source>
</evidence>
<dbReference type="Pfam" id="PF03634">
    <property type="entry name" value="TCP"/>
    <property type="match status" value="1"/>
</dbReference>
<name>A0A6A1VV69_9ROSI</name>
<feature type="region of interest" description="Disordered" evidence="6">
    <location>
        <begin position="328"/>
        <end position="361"/>
    </location>
</feature>
<keyword evidence="3" id="KW-0238">DNA-binding</keyword>
<comment type="caution">
    <text evidence="8">The sequence shown here is derived from an EMBL/GenBank/DDBJ whole genome shotgun (WGS) entry which is preliminary data.</text>
</comment>
<evidence type="ECO:0000256" key="5">
    <source>
        <dbReference type="ARBA" id="ARBA00023242"/>
    </source>
</evidence>
<sequence>MISNRREEDIEAKQEDENNDGKFPKAASSSRQWSGFRNPRIVRVSRSFGGKDRHSKVCTIRGLRDRRIRLSVPTAIQLYDLQERLGLSQPSKVIDWLLDATKFDIDKLPPLQVPQGFGQFHQQFSHESNSSQPSFSPFFESNPRFIKDGEDQSLMAKSKYWDTDAALMRVKAKEVERGSTDTADKGKWIKANEEEIQDGVGGYGGQISAQKFFPISTHSSLPGLLNNHAMAYNSYYHSEPSSLSLSQFGSHGLFPSQTDPHYTSNAVPSAVSQLFLCPSTTPALFTPFPSYITTPIESDPRQFNHIQLLSSGSQHVLPHSLMPTLHSMGSSLKSFPMNDNPKPPQSQQNNESKLDKDHAGS</sequence>
<dbReference type="InterPro" id="IPR017887">
    <property type="entry name" value="TF_TCP_subgr"/>
</dbReference>
<gene>
    <name evidence="8" type="ORF">CJ030_MR4G015443</name>
</gene>
<proteinExistence type="predicted"/>
<organism evidence="8 9">
    <name type="scientific">Morella rubra</name>
    <name type="common">Chinese bayberry</name>
    <dbReference type="NCBI Taxonomy" id="262757"/>
    <lineage>
        <taxon>Eukaryota</taxon>
        <taxon>Viridiplantae</taxon>
        <taxon>Streptophyta</taxon>
        <taxon>Embryophyta</taxon>
        <taxon>Tracheophyta</taxon>
        <taxon>Spermatophyta</taxon>
        <taxon>Magnoliopsida</taxon>
        <taxon>eudicotyledons</taxon>
        <taxon>Gunneridae</taxon>
        <taxon>Pentapetalae</taxon>
        <taxon>rosids</taxon>
        <taxon>fabids</taxon>
        <taxon>Fagales</taxon>
        <taxon>Myricaceae</taxon>
        <taxon>Morella</taxon>
    </lineage>
</organism>
<keyword evidence="4" id="KW-0804">Transcription</keyword>
<evidence type="ECO:0000256" key="3">
    <source>
        <dbReference type="ARBA" id="ARBA00023125"/>
    </source>
</evidence>
<keyword evidence="2" id="KW-0805">Transcription regulation</keyword>
<evidence type="ECO:0000313" key="8">
    <source>
        <dbReference type="EMBL" id="KAB1216829.1"/>
    </source>
</evidence>
<dbReference type="OrthoDB" id="1889307at2759"/>
<dbReference type="PANTHER" id="PTHR31072">
    <property type="entry name" value="TRANSCRIPTION FACTOR TCP4-RELATED"/>
    <property type="match status" value="1"/>
</dbReference>
<feature type="compositionally biased region" description="Basic and acidic residues" evidence="6">
    <location>
        <begin position="1"/>
        <end position="23"/>
    </location>
</feature>
<dbReference type="Proteomes" id="UP000516437">
    <property type="component" value="Chromosome 4"/>
</dbReference>
<dbReference type="SMR" id="A0A6A1VV69"/>
<evidence type="ECO:0000313" key="9">
    <source>
        <dbReference type="Proteomes" id="UP000516437"/>
    </source>
</evidence>
<dbReference type="GO" id="GO:0005634">
    <property type="term" value="C:nucleus"/>
    <property type="evidence" value="ECO:0007669"/>
    <property type="project" value="UniProtKB-SubCell"/>
</dbReference>
<accession>A0A6A1VV69</accession>
<dbReference type="EMBL" id="RXIC02000022">
    <property type="protein sequence ID" value="KAB1216829.1"/>
    <property type="molecule type" value="Genomic_DNA"/>
</dbReference>
<feature type="compositionally biased region" description="Basic and acidic residues" evidence="6">
    <location>
        <begin position="352"/>
        <end position="361"/>
    </location>
</feature>
<dbReference type="PROSITE" id="PS51369">
    <property type="entry name" value="TCP"/>
    <property type="match status" value="1"/>
</dbReference>
<dbReference type="GO" id="GO:0003700">
    <property type="term" value="F:DNA-binding transcription factor activity"/>
    <property type="evidence" value="ECO:0007669"/>
    <property type="project" value="InterPro"/>
</dbReference>
<evidence type="ECO:0000256" key="6">
    <source>
        <dbReference type="SAM" id="MobiDB-lite"/>
    </source>
</evidence>
<dbReference type="GO" id="GO:0043565">
    <property type="term" value="F:sequence-specific DNA binding"/>
    <property type="evidence" value="ECO:0007669"/>
    <property type="project" value="TreeGrafter"/>
</dbReference>
<evidence type="ECO:0000256" key="4">
    <source>
        <dbReference type="ARBA" id="ARBA00023163"/>
    </source>
</evidence>
<evidence type="ECO:0000259" key="7">
    <source>
        <dbReference type="PROSITE" id="PS51369"/>
    </source>
</evidence>
<protein>
    <submittedName>
        <fullName evidence="8">Transcription factor TCP5</fullName>
    </submittedName>
</protein>